<reference evidence="3 4" key="1">
    <citation type="journal article" date="2020" name="Nat. Commun.">
        <title>Donkey genomes provide new insights into domestication and selection for coat color.</title>
        <authorList>
            <person name="Wang"/>
            <person name="C."/>
            <person name="Li"/>
            <person name="H."/>
            <person name="Guo"/>
            <person name="Y."/>
            <person name="Huang"/>
            <person name="J."/>
            <person name="Sun"/>
            <person name="Y."/>
            <person name="Min"/>
            <person name="J."/>
            <person name="Wang"/>
            <person name="J."/>
            <person name="Fang"/>
            <person name="X."/>
            <person name="Zhao"/>
            <person name="Z."/>
            <person name="Wang"/>
            <person name="S."/>
            <person name="Zhang"/>
            <person name="Y."/>
            <person name="Liu"/>
            <person name="Q."/>
            <person name="Jiang"/>
            <person name="Q."/>
            <person name="Wang"/>
            <person name="X."/>
            <person name="Guo"/>
            <person name="Y."/>
            <person name="Yang"/>
            <person name="C."/>
            <person name="Wang"/>
            <person name="Y."/>
            <person name="Tian"/>
            <person name="F."/>
            <person name="Zhuang"/>
            <person name="G."/>
            <person name="Fan"/>
            <person name="Y."/>
            <person name="Gao"/>
            <person name="Q."/>
            <person name="Li"/>
            <person name="Y."/>
            <person name="Ju"/>
            <person name="Z."/>
            <person name="Li"/>
            <person name="J."/>
            <person name="Li"/>
            <person name="R."/>
            <person name="Hou"/>
            <person name="M."/>
            <person name="Yang"/>
            <person name="G."/>
            <person name="Liu"/>
            <person name="G."/>
            <person name="Liu"/>
            <person name="W."/>
            <person name="Guo"/>
            <person name="J."/>
            <person name="Pan"/>
            <person name="S."/>
            <person name="Fan"/>
            <person name="G."/>
            <person name="Zhang"/>
            <person name="W."/>
            <person name="Zhang"/>
            <person name="R."/>
            <person name="Yu"/>
            <person name="J."/>
            <person name="Zhang"/>
            <person name="X."/>
            <person name="Yin"/>
            <person name="Q."/>
            <person name="Ji"/>
            <person name="C."/>
            <person name="Jin"/>
            <person name="Y."/>
            <person name="Yue"/>
            <person name="G."/>
            <person name="Liu"/>
            <person name="M."/>
            <person name="Xu"/>
            <person name="J."/>
            <person name="Liu"/>
            <person name="S."/>
            <person name="Jordana"/>
            <person name="J."/>
            <person name="Noce"/>
            <person name="A."/>
            <person name="Amills"/>
            <person name="M."/>
            <person name="Wu"/>
            <person name="D.D."/>
            <person name="Li"/>
            <person name="S."/>
            <person name="Zhou"/>
            <person name="X. and Zhong"/>
            <person name="J."/>
        </authorList>
    </citation>
    <scope>NUCLEOTIDE SEQUENCE [LARGE SCALE GENOMIC DNA]</scope>
</reference>
<accession>A0A9L0J9M0</accession>
<evidence type="ECO:0000256" key="2">
    <source>
        <dbReference type="SAM" id="Phobius"/>
    </source>
</evidence>
<keyword evidence="4" id="KW-1185">Reference proteome</keyword>
<organism evidence="3 4">
    <name type="scientific">Equus asinus</name>
    <name type="common">Donkey</name>
    <name type="synonym">Equus africanus asinus</name>
    <dbReference type="NCBI Taxonomy" id="9793"/>
    <lineage>
        <taxon>Eukaryota</taxon>
        <taxon>Metazoa</taxon>
        <taxon>Chordata</taxon>
        <taxon>Craniata</taxon>
        <taxon>Vertebrata</taxon>
        <taxon>Euteleostomi</taxon>
        <taxon>Mammalia</taxon>
        <taxon>Eutheria</taxon>
        <taxon>Laurasiatheria</taxon>
        <taxon>Perissodactyla</taxon>
        <taxon>Equidae</taxon>
        <taxon>Equus</taxon>
    </lineage>
</organism>
<feature type="transmembrane region" description="Helical" evidence="2">
    <location>
        <begin position="80"/>
        <end position="101"/>
    </location>
</feature>
<evidence type="ECO:0000313" key="4">
    <source>
        <dbReference type="Proteomes" id="UP000694387"/>
    </source>
</evidence>
<keyword evidence="2" id="KW-1133">Transmembrane helix</keyword>
<dbReference type="GeneTree" id="ENSGT00390000016446"/>
<keyword evidence="2" id="KW-0472">Membrane</keyword>
<protein>
    <submittedName>
        <fullName evidence="3">Testis expressed 38</fullName>
    </submittedName>
</protein>
<dbReference type="InterPro" id="IPR031677">
    <property type="entry name" value="TEX38"/>
</dbReference>
<dbReference type="Proteomes" id="UP000694387">
    <property type="component" value="Chromosome 5"/>
</dbReference>
<reference evidence="3" key="2">
    <citation type="submission" date="2025-08" db="UniProtKB">
        <authorList>
            <consortium name="Ensembl"/>
        </authorList>
    </citation>
    <scope>IDENTIFICATION</scope>
</reference>
<sequence>MASSSSAASSASSSGASASARSPRARCITLRLRRARAPAPRFRAPKVPGAGERAISWVPKLSLMDSQQEDMSLPGVWLSLYFGFLGLCSVATGGFILLLHWRKNLRREERAQEWVEVMRTTAFTYSPLLYWINKRRHYGMNAAINTGPPPAVIKTETEVQNSAPLWELDISESGSYAAQGSSPKVEAPVPLQPELQVGPQQLLPSPMLQPQASSPFPILIFQELPFDFSLCHIPPMLNHSASYPLATCPEGNAYFYSLPTLALGDHCFNAKPFASEL</sequence>
<evidence type="ECO:0000256" key="1">
    <source>
        <dbReference type="SAM" id="MobiDB-lite"/>
    </source>
</evidence>
<name>A0A9L0J9M0_EQUAS</name>
<dbReference type="Ensembl" id="ENSEAST00005073863.1">
    <property type="protein sequence ID" value="ENSEASP00005049996.1"/>
    <property type="gene ID" value="ENSEASG00005030988.1"/>
</dbReference>
<dbReference type="AlphaFoldDB" id="A0A9L0J9M0"/>
<evidence type="ECO:0000313" key="3">
    <source>
        <dbReference type="Ensembl" id="ENSEASP00005049996.1"/>
    </source>
</evidence>
<reference evidence="3" key="3">
    <citation type="submission" date="2025-09" db="UniProtKB">
        <authorList>
            <consortium name="Ensembl"/>
        </authorList>
    </citation>
    <scope>IDENTIFICATION</scope>
</reference>
<dbReference type="PANTHER" id="PTHR37362:SF1">
    <property type="entry name" value="TESTIS-EXPRESSED PROTEIN 38"/>
    <property type="match status" value="1"/>
</dbReference>
<dbReference type="Pfam" id="PF15834">
    <property type="entry name" value="THEG4"/>
    <property type="match status" value="1"/>
</dbReference>
<feature type="region of interest" description="Disordered" evidence="1">
    <location>
        <begin position="1"/>
        <end position="24"/>
    </location>
</feature>
<gene>
    <name evidence="3" type="primary">TEX38</name>
</gene>
<keyword evidence="2" id="KW-0812">Transmembrane</keyword>
<proteinExistence type="predicted"/>
<dbReference type="PANTHER" id="PTHR37362">
    <property type="entry name" value="TESTIS-EXPRESSED PROTEIN 38"/>
    <property type="match status" value="1"/>
</dbReference>